<protein>
    <submittedName>
        <fullName evidence="1">TAXI family TRAP transporter solute-binding subunit</fullName>
    </submittedName>
</protein>
<sequence>MSAARSSTISRRKMLALVGGVAGGGALGAVGLPRAGVAQSAMPNFFRICAGPFDSAAYGVAGMLGNLLSSPPGGRPCERGGSCGVQGLIAVALAAESANEVLSMVMSGQAEAAVISAFYLTGAQAKSVRTVASLHSRDMHILVRQDAEIDSIVDLRRSRIAIGIGADIETQVPRSIIRHAKLLGAGQRADVMQIRYGLEALAEGEIDAFFAMLTPPAPLLAERAKSLPLSMISMTEQDIPPDLKSVSDLHLIPGGTYSGVGEASVLVVPRQLVVRADLSDDFVYALTGALWHPQTVKAMAGAGLPYADILPETALQAIVQPLHPGAERYYREKGLIAN</sequence>
<gene>
    <name evidence="1" type="ORF">ACFSM5_13405</name>
</gene>
<proteinExistence type="predicted"/>
<dbReference type="SUPFAM" id="SSF53850">
    <property type="entry name" value="Periplasmic binding protein-like II"/>
    <property type="match status" value="1"/>
</dbReference>
<dbReference type="RefSeq" id="WP_379876936.1">
    <property type="nucleotide sequence ID" value="NZ_JBHUIP010000012.1"/>
</dbReference>
<dbReference type="Gene3D" id="3.40.190.10">
    <property type="entry name" value="Periplasmic binding protein-like II"/>
    <property type="match status" value="2"/>
</dbReference>
<dbReference type="PANTHER" id="PTHR42941:SF1">
    <property type="entry name" value="SLL1037 PROTEIN"/>
    <property type="match status" value="1"/>
</dbReference>
<dbReference type="PROSITE" id="PS51318">
    <property type="entry name" value="TAT"/>
    <property type="match status" value="1"/>
</dbReference>
<evidence type="ECO:0000313" key="2">
    <source>
        <dbReference type="Proteomes" id="UP001597295"/>
    </source>
</evidence>
<name>A0ABW5DRW2_9PROT</name>
<accession>A0ABW5DRW2</accession>
<dbReference type="PANTHER" id="PTHR42941">
    <property type="entry name" value="SLL1037 PROTEIN"/>
    <property type="match status" value="1"/>
</dbReference>
<keyword evidence="2" id="KW-1185">Reference proteome</keyword>
<dbReference type="EMBL" id="JBHUIP010000012">
    <property type="protein sequence ID" value="MFD2263893.1"/>
    <property type="molecule type" value="Genomic_DNA"/>
</dbReference>
<dbReference type="Proteomes" id="UP001597295">
    <property type="component" value="Unassembled WGS sequence"/>
</dbReference>
<dbReference type="Pfam" id="PF16868">
    <property type="entry name" value="NMT1_3"/>
    <property type="match status" value="1"/>
</dbReference>
<dbReference type="NCBIfam" id="TIGR02122">
    <property type="entry name" value="TRAP_TAXI"/>
    <property type="match status" value="1"/>
</dbReference>
<reference evidence="2" key="1">
    <citation type="journal article" date="2019" name="Int. J. Syst. Evol. Microbiol.">
        <title>The Global Catalogue of Microorganisms (GCM) 10K type strain sequencing project: providing services to taxonomists for standard genome sequencing and annotation.</title>
        <authorList>
            <consortium name="The Broad Institute Genomics Platform"/>
            <consortium name="The Broad Institute Genome Sequencing Center for Infectious Disease"/>
            <person name="Wu L."/>
            <person name="Ma J."/>
        </authorList>
    </citation>
    <scope>NUCLEOTIDE SEQUENCE [LARGE SCALE GENOMIC DNA]</scope>
    <source>
        <strain evidence="2">CGMCC 1.19062</strain>
    </source>
</reference>
<comment type="caution">
    <text evidence="1">The sequence shown here is derived from an EMBL/GenBank/DDBJ whole genome shotgun (WGS) entry which is preliminary data.</text>
</comment>
<evidence type="ECO:0000313" key="1">
    <source>
        <dbReference type="EMBL" id="MFD2263893.1"/>
    </source>
</evidence>
<dbReference type="InterPro" id="IPR006311">
    <property type="entry name" value="TAT_signal"/>
</dbReference>
<dbReference type="InterPro" id="IPR011852">
    <property type="entry name" value="TRAP_TAXI"/>
</dbReference>
<organism evidence="1 2">
    <name type="scientific">Lacibacterium aquatile</name>
    <dbReference type="NCBI Taxonomy" id="1168082"/>
    <lineage>
        <taxon>Bacteria</taxon>
        <taxon>Pseudomonadati</taxon>
        <taxon>Pseudomonadota</taxon>
        <taxon>Alphaproteobacteria</taxon>
        <taxon>Rhodospirillales</taxon>
        <taxon>Rhodospirillaceae</taxon>
    </lineage>
</organism>